<evidence type="ECO:0000256" key="3">
    <source>
        <dbReference type="ARBA" id="ARBA00023002"/>
    </source>
</evidence>
<keyword evidence="2" id="KW-0521">NADP</keyword>
<dbReference type="PANTHER" id="PTHR43827">
    <property type="entry name" value="2,5-DIKETO-D-GLUCONIC ACID REDUCTASE"/>
    <property type="match status" value="1"/>
</dbReference>
<organism evidence="6 7">
    <name type="scientific">Microbacterium saccharophilum</name>
    <dbReference type="NCBI Taxonomy" id="1213358"/>
    <lineage>
        <taxon>Bacteria</taxon>
        <taxon>Bacillati</taxon>
        <taxon>Actinomycetota</taxon>
        <taxon>Actinomycetes</taxon>
        <taxon>Micrococcales</taxon>
        <taxon>Microbacteriaceae</taxon>
        <taxon>Microbacterium</taxon>
    </lineage>
</organism>
<dbReference type="OrthoDB" id="9804790at2"/>
<name>A0A5C8I4B0_9MICO</name>
<feature type="domain" description="NADP-dependent oxidoreductase" evidence="5">
    <location>
        <begin position="14"/>
        <end position="129"/>
    </location>
</feature>
<dbReference type="InterPro" id="IPR020471">
    <property type="entry name" value="AKR"/>
</dbReference>
<dbReference type="PROSITE" id="PS00063">
    <property type="entry name" value="ALDOKETO_REDUCTASE_3"/>
    <property type="match status" value="1"/>
</dbReference>
<evidence type="ECO:0000256" key="2">
    <source>
        <dbReference type="ARBA" id="ARBA00022857"/>
    </source>
</evidence>
<dbReference type="Gene3D" id="3.20.20.100">
    <property type="entry name" value="NADP-dependent oxidoreductase domain"/>
    <property type="match status" value="1"/>
</dbReference>
<comment type="similarity">
    <text evidence="1">Belongs to the aldo/keto reductase family.</text>
</comment>
<feature type="region of interest" description="Disordered" evidence="4">
    <location>
        <begin position="129"/>
        <end position="157"/>
    </location>
</feature>
<protein>
    <submittedName>
        <fullName evidence="6">Aldo/keto reductase</fullName>
    </submittedName>
</protein>
<evidence type="ECO:0000259" key="5">
    <source>
        <dbReference type="Pfam" id="PF00248"/>
    </source>
</evidence>
<dbReference type="SUPFAM" id="SSF51430">
    <property type="entry name" value="NAD(P)-linked oxidoreductase"/>
    <property type="match status" value="1"/>
</dbReference>
<comment type="caution">
    <text evidence="6">The sequence shown here is derived from an EMBL/GenBank/DDBJ whole genome shotgun (WGS) entry which is preliminary data.</text>
</comment>
<dbReference type="EMBL" id="VRSX01000002">
    <property type="protein sequence ID" value="TXK13912.1"/>
    <property type="molecule type" value="Genomic_DNA"/>
</dbReference>
<dbReference type="PANTHER" id="PTHR43827:SF3">
    <property type="entry name" value="NADP-DEPENDENT OXIDOREDUCTASE DOMAIN-CONTAINING PROTEIN"/>
    <property type="match status" value="1"/>
</dbReference>
<evidence type="ECO:0000313" key="7">
    <source>
        <dbReference type="Proteomes" id="UP000321949"/>
    </source>
</evidence>
<dbReference type="GO" id="GO:0016616">
    <property type="term" value="F:oxidoreductase activity, acting on the CH-OH group of donors, NAD or NADP as acceptor"/>
    <property type="evidence" value="ECO:0007669"/>
    <property type="project" value="UniProtKB-ARBA"/>
</dbReference>
<sequence>MRGHITLVNRQRLHLERLINASTIVPAVNQVELHPALQNRDVIAANTRHGIATEVWSPLAQAAVLGEPAVTTIATAHGKTPAQVVPRWHLQEGRIVIPKSVTPARIAENLDVFDFDLTVDELSVIDALDRDGRTPPSSTANDRASIPPSRPASAGDSFLMRSCAHAPKRACARRNQ</sequence>
<keyword evidence="7" id="KW-1185">Reference proteome</keyword>
<dbReference type="Pfam" id="PF00248">
    <property type="entry name" value="Aldo_ket_red"/>
    <property type="match status" value="1"/>
</dbReference>
<reference evidence="6 7" key="1">
    <citation type="submission" date="2019-08" db="EMBL/GenBank/DDBJ databases">
        <authorList>
            <person name="Dong K."/>
        </authorList>
    </citation>
    <scope>NUCLEOTIDE SEQUENCE [LARGE SCALE GENOMIC DNA]</scope>
    <source>
        <strain evidence="6 7">K-1</strain>
    </source>
</reference>
<dbReference type="Proteomes" id="UP000321949">
    <property type="component" value="Unassembled WGS sequence"/>
</dbReference>
<gene>
    <name evidence="6" type="ORF">FVP74_04735</name>
</gene>
<evidence type="ECO:0000256" key="1">
    <source>
        <dbReference type="ARBA" id="ARBA00007905"/>
    </source>
</evidence>
<dbReference type="InterPro" id="IPR036812">
    <property type="entry name" value="NAD(P)_OxRdtase_dom_sf"/>
</dbReference>
<proteinExistence type="inferred from homology"/>
<evidence type="ECO:0000256" key="4">
    <source>
        <dbReference type="SAM" id="MobiDB-lite"/>
    </source>
</evidence>
<keyword evidence="3" id="KW-0560">Oxidoreductase</keyword>
<dbReference type="InterPro" id="IPR023210">
    <property type="entry name" value="NADP_OxRdtase_dom"/>
</dbReference>
<evidence type="ECO:0000313" key="6">
    <source>
        <dbReference type="EMBL" id="TXK13912.1"/>
    </source>
</evidence>
<accession>A0A5C8I4B0</accession>
<dbReference type="PRINTS" id="PR00069">
    <property type="entry name" value="ALDKETRDTASE"/>
</dbReference>
<dbReference type="AlphaFoldDB" id="A0A5C8I4B0"/>
<dbReference type="InterPro" id="IPR018170">
    <property type="entry name" value="Aldo/ket_reductase_CS"/>
</dbReference>